<feature type="compositionally biased region" description="Polar residues" evidence="15">
    <location>
        <begin position="34"/>
        <end position="44"/>
    </location>
</feature>
<comment type="pathway">
    <text evidence="2">Protein modification; protein glycosylation.</text>
</comment>
<evidence type="ECO:0000256" key="3">
    <source>
        <dbReference type="ARBA" id="ARBA00007222"/>
    </source>
</evidence>
<dbReference type="Pfam" id="PF02366">
    <property type="entry name" value="PMT"/>
    <property type="match status" value="1"/>
</dbReference>
<dbReference type="InterPro" id="IPR003342">
    <property type="entry name" value="ArnT-like_N"/>
</dbReference>
<dbReference type="PROSITE" id="PS50919">
    <property type="entry name" value="MIR"/>
    <property type="match status" value="2"/>
</dbReference>
<dbReference type="GO" id="GO:0004169">
    <property type="term" value="F:dolichyl-phosphate-mannose-protein mannosyltransferase activity"/>
    <property type="evidence" value="ECO:0007669"/>
    <property type="project" value="UniProtKB-EC"/>
</dbReference>
<comment type="catalytic activity">
    <reaction evidence="13">
        <text>a di-trans,poly-cis-dolichyl beta-D-mannosyl phosphate + L-threonyl-[protein] = 3-O-(alpha-D-mannosyl)-L-threonyl-[protein] + a di-trans,poly-cis-dolichyl phosphate + H(+)</text>
        <dbReference type="Rhea" id="RHEA:53396"/>
        <dbReference type="Rhea" id="RHEA-COMP:11060"/>
        <dbReference type="Rhea" id="RHEA-COMP:13547"/>
        <dbReference type="Rhea" id="RHEA-COMP:19498"/>
        <dbReference type="Rhea" id="RHEA-COMP:19501"/>
        <dbReference type="ChEBI" id="CHEBI:15378"/>
        <dbReference type="ChEBI" id="CHEBI:30013"/>
        <dbReference type="ChEBI" id="CHEBI:57683"/>
        <dbReference type="ChEBI" id="CHEBI:58211"/>
        <dbReference type="ChEBI" id="CHEBI:137323"/>
        <dbReference type="EC" id="2.4.1.109"/>
    </reaction>
</comment>
<dbReference type="AlphaFoldDB" id="A0A8C1PDM7"/>
<feature type="compositionally biased region" description="Basic and acidic residues" evidence="15">
    <location>
        <begin position="1"/>
        <end position="11"/>
    </location>
</feature>
<evidence type="ECO:0000313" key="18">
    <source>
        <dbReference type="Ensembl" id="ENSCCRP00010102813.1"/>
    </source>
</evidence>
<dbReference type="InterPro" id="IPR036300">
    <property type="entry name" value="MIR_dom_sf"/>
</dbReference>
<comment type="subcellular location">
    <subcellularLocation>
        <location evidence="1">Endoplasmic reticulum membrane</location>
        <topology evidence="1">Multi-pass membrane protein</topology>
    </subcellularLocation>
</comment>
<dbReference type="SUPFAM" id="SSF82109">
    <property type="entry name" value="MIR domain"/>
    <property type="match status" value="1"/>
</dbReference>
<evidence type="ECO:0000256" key="5">
    <source>
        <dbReference type="ARBA" id="ARBA00022676"/>
    </source>
</evidence>
<evidence type="ECO:0000259" key="17">
    <source>
        <dbReference type="PROSITE" id="PS50919"/>
    </source>
</evidence>
<evidence type="ECO:0000256" key="16">
    <source>
        <dbReference type="SAM" id="Phobius"/>
    </source>
</evidence>
<dbReference type="InterPro" id="IPR032421">
    <property type="entry name" value="PMT_4TMC"/>
</dbReference>
<dbReference type="Proteomes" id="UP000694427">
    <property type="component" value="Unplaced"/>
</dbReference>
<comment type="catalytic activity">
    <reaction evidence="14">
        <text>a di-trans,poly-cis-dolichyl beta-D-mannosyl phosphate + L-seryl-[protein] = 3-O-(alpha-D-mannosyl)-L-seryl-[protein] + a di-trans,poly-cis-dolichyl phosphate + H(+)</text>
        <dbReference type="Rhea" id="RHEA:17377"/>
        <dbReference type="Rhea" id="RHEA-COMP:9863"/>
        <dbReference type="Rhea" id="RHEA-COMP:13546"/>
        <dbReference type="Rhea" id="RHEA-COMP:19498"/>
        <dbReference type="Rhea" id="RHEA-COMP:19501"/>
        <dbReference type="ChEBI" id="CHEBI:15378"/>
        <dbReference type="ChEBI" id="CHEBI:29999"/>
        <dbReference type="ChEBI" id="CHEBI:57683"/>
        <dbReference type="ChEBI" id="CHEBI:58211"/>
        <dbReference type="ChEBI" id="CHEBI:137321"/>
        <dbReference type="EC" id="2.4.1.109"/>
    </reaction>
</comment>
<name>A0A8C1PDM7_CYPCA</name>
<feature type="domain" description="MIR" evidence="17">
    <location>
        <begin position="444"/>
        <end position="501"/>
    </location>
</feature>
<evidence type="ECO:0000256" key="4">
    <source>
        <dbReference type="ARBA" id="ARBA00012839"/>
    </source>
</evidence>
<gene>
    <name evidence="18" type="primary">LOC109107356</name>
</gene>
<dbReference type="GO" id="GO:0005789">
    <property type="term" value="C:endoplasmic reticulum membrane"/>
    <property type="evidence" value="ECO:0007669"/>
    <property type="project" value="UniProtKB-SubCell"/>
</dbReference>
<reference evidence="18" key="1">
    <citation type="submission" date="2025-08" db="UniProtKB">
        <authorList>
            <consortium name="Ensembl"/>
        </authorList>
    </citation>
    <scope>IDENTIFICATION</scope>
</reference>
<keyword evidence="6" id="KW-0808">Transferase</keyword>
<feature type="domain" description="MIR" evidence="17">
    <location>
        <begin position="342"/>
        <end position="398"/>
    </location>
</feature>
<keyword evidence="11 16" id="KW-0472">Membrane</keyword>
<dbReference type="Pfam" id="PF02815">
    <property type="entry name" value="MIR"/>
    <property type="match status" value="1"/>
</dbReference>
<keyword evidence="7 16" id="KW-0812">Transmembrane</keyword>
<comment type="similarity">
    <text evidence="3">Belongs to the glycosyltransferase 39 family.</text>
</comment>
<sequence>MDGKQKEHYTQRQDTSAVRHRKTCKTNEGAECLSQPSSETSNGANKRIPKRAGHLSSPSRDDHVPVYTLVLVLVLSVCTRFYKITEPPHVCWDETHFGKMGSYYINRTFFFDVHPPLGKMLIGLAGYLTGYDGTFPFIKPGDKYEHHNYWGMRAFCAALGSCLPPFAFLIVLELSHSTPAALIAASLLIFDTGCITLSQYILLDPILMFFIMGSVLCMVRFNTQRLRPFSFSWWFWLLLTGVCLSGSLGVKFVGLFVILLVGINTAFDLWRLLGDLSLSLLDFGKHLLARVFGLIMLPLFLYTTIFAVHFIVLNRSGPGDGFFSSAFQSRLIGNNLHNASMPEYLAYGSVITVKNLRIAGGYLHSHWHLYPEGVGAHQQQVTAYLHKDYNNLWLVKRPDNSDESITPIPSPLTKKHLQVTGYGINGSGDVNDLWQVEVCGGKKGDPVKVLRSKVRFLHRSTSCVLCSSGKTLPKWGWEQVEVTCSPYVKETPNTQWNIEDHINPKLPNISLSVLKPTFLEVLWESHIVMIRGNSGLKPKDNEMNSKPWHWPINYQGLRFSGVNETEYRVYLLGNPVIWWLNLLSLALFVLMLTVASLAKQRGVKMEGMRKVHCHTLMEGGGMLLLGWLLHYLPFYIMGRILYYHHYFPAMLFSSMLTGTTANQITVGTALVLFYLFHPLSYGMRGPLAQDPASSMAGLRWMESWEF</sequence>
<dbReference type="PANTHER" id="PTHR10050:SF46">
    <property type="entry name" value="PROTEIN O-MANNOSYL-TRANSFERASE 2"/>
    <property type="match status" value="1"/>
</dbReference>
<evidence type="ECO:0000256" key="8">
    <source>
        <dbReference type="ARBA" id="ARBA00022737"/>
    </source>
</evidence>
<keyword evidence="5" id="KW-0328">Glycosyltransferase</keyword>
<dbReference type="Pfam" id="PF16192">
    <property type="entry name" value="PMT_4TMC"/>
    <property type="match status" value="1"/>
</dbReference>
<dbReference type="Gene3D" id="2.80.10.50">
    <property type="match status" value="2"/>
</dbReference>
<evidence type="ECO:0000256" key="11">
    <source>
        <dbReference type="ARBA" id="ARBA00023136"/>
    </source>
</evidence>
<evidence type="ECO:0000256" key="2">
    <source>
        <dbReference type="ARBA" id="ARBA00004922"/>
    </source>
</evidence>
<keyword evidence="19" id="KW-1185">Reference proteome</keyword>
<protein>
    <recommendedName>
        <fullName evidence="12">Protein O-mannosyl-transferase 2</fullName>
        <ecNumber evidence="4">2.4.1.109</ecNumber>
    </recommendedName>
</protein>
<evidence type="ECO:0000256" key="12">
    <source>
        <dbReference type="ARBA" id="ARBA00039583"/>
    </source>
</evidence>
<feature type="transmembrane region" description="Helical" evidence="16">
    <location>
        <begin position="202"/>
        <end position="221"/>
    </location>
</feature>
<feature type="transmembrane region" description="Helical" evidence="16">
    <location>
        <begin position="576"/>
        <end position="598"/>
    </location>
</feature>
<evidence type="ECO:0000256" key="10">
    <source>
        <dbReference type="ARBA" id="ARBA00022989"/>
    </source>
</evidence>
<evidence type="ECO:0000256" key="13">
    <source>
        <dbReference type="ARBA" id="ARBA00045085"/>
    </source>
</evidence>
<keyword evidence="9" id="KW-0256">Endoplasmic reticulum</keyword>
<keyword evidence="8" id="KW-0677">Repeat</keyword>
<evidence type="ECO:0000256" key="14">
    <source>
        <dbReference type="ARBA" id="ARBA00045102"/>
    </source>
</evidence>
<reference evidence="18" key="2">
    <citation type="submission" date="2025-09" db="UniProtKB">
        <authorList>
            <consortium name="Ensembl"/>
        </authorList>
    </citation>
    <scope>IDENTIFICATION</scope>
</reference>
<feature type="transmembrane region" description="Helical" evidence="16">
    <location>
        <begin position="233"/>
        <end position="266"/>
    </location>
</feature>
<dbReference type="PANTHER" id="PTHR10050">
    <property type="entry name" value="DOLICHYL-PHOSPHATE-MANNOSE--PROTEIN MANNOSYLTRANSFERASE"/>
    <property type="match status" value="1"/>
</dbReference>
<dbReference type="UniPathway" id="UPA00378"/>
<evidence type="ECO:0000256" key="15">
    <source>
        <dbReference type="SAM" id="MobiDB-lite"/>
    </source>
</evidence>
<dbReference type="InterPro" id="IPR027005">
    <property type="entry name" value="PMT-like"/>
</dbReference>
<feature type="transmembrane region" description="Helical" evidence="16">
    <location>
        <begin position="178"/>
        <end position="195"/>
    </location>
</feature>
<evidence type="ECO:0000256" key="6">
    <source>
        <dbReference type="ARBA" id="ARBA00022679"/>
    </source>
</evidence>
<accession>A0A8C1PDM7</accession>
<feature type="transmembrane region" description="Helical" evidence="16">
    <location>
        <begin position="287"/>
        <end position="312"/>
    </location>
</feature>
<evidence type="ECO:0000256" key="7">
    <source>
        <dbReference type="ARBA" id="ARBA00022692"/>
    </source>
</evidence>
<dbReference type="InterPro" id="IPR016093">
    <property type="entry name" value="MIR_motif"/>
</dbReference>
<dbReference type="EC" id="2.4.1.109" evidence="4"/>
<keyword evidence="10 16" id="KW-1133">Transmembrane helix</keyword>
<organism evidence="18 19">
    <name type="scientific">Cyprinus carpio</name>
    <name type="common">Common carp</name>
    <dbReference type="NCBI Taxonomy" id="7962"/>
    <lineage>
        <taxon>Eukaryota</taxon>
        <taxon>Metazoa</taxon>
        <taxon>Chordata</taxon>
        <taxon>Craniata</taxon>
        <taxon>Vertebrata</taxon>
        <taxon>Euteleostomi</taxon>
        <taxon>Actinopterygii</taxon>
        <taxon>Neopterygii</taxon>
        <taxon>Teleostei</taxon>
        <taxon>Ostariophysi</taxon>
        <taxon>Cypriniformes</taxon>
        <taxon>Cyprinidae</taxon>
        <taxon>Cyprininae</taxon>
        <taxon>Cyprinus</taxon>
    </lineage>
</organism>
<dbReference type="Ensembl" id="ENSCCRT00010114215.1">
    <property type="protein sequence ID" value="ENSCCRP00010102813.1"/>
    <property type="gene ID" value="ENSCCRG00010045213.1"/>
</dbReference>
<evidence type="ECO:0000313" key="19">
    <source>
        <dbReference type="Proteomes" id="UP000694427"/>
    </source>
</evidence>
<evidence type="ECO:0000256" key="9">
    <source>
        <dbReference type="ARBA" id="ARBA00022824"/>
    </source>
</evidence>
<feature type="transmembrane region" description="Helical" evidence="16">
    <location>
        <begin position="619"/>
        <end position="637"/>
    </location>
</feature>
<feature type="transmembrane region" description="Helical" evidence="16">
    <location>
        <begin position="649"/>
        <end position="676"/>
    </location>
</feature>
<evidence type="ECO:0000256" key="1">
    <source>
        <dbReference type="ARBA" id="ARBA00004477"/>
    </source>
</evidence>
<feature type="region of interest" description="Disordered" evidence="15">
    <location>
        <begin position="1"/>
        <end position="59"/>
    </location>
</feature>
<proteinExistence type="inferred from homology"/>
<feature type="transmembrane region" description="Helical" evidence="16">
    <location>
        <begin position="150"/>
        <end position="172"/>
    </location>
</feature>
<dbReference type="SMART" id="SM00472">
    <property type="entry name" value="MIR"/>
    <property type="match status" value="2"/>
</dbReference>